<reference evidence="1 2" key="1">
    <citation type="submission" date="2018-11" db="EMBL/GenBank/DDBJ databases">
        <title>Draft genome sequence of Ferruginibacter sp. BO-59.</title>
        <authorList>
            <person name="Im W.T."/>
        </authorList>
    </citation>
    <scope>NUCLEOTIDE SEQUENCE [LARGE SCALE GENOMIC DNA]</scope>
    <source>
        <strain evidence="1 2">BO-59</strain>
    </source>
</reference>
<gene>
    <name evidence="1" type="ORF">EFY79_02375</name>
</gene>
<protein>
    <submittedName>
        <fullName evidence="1">Uncharacterized protein</fullName>
    </submittedName>
</protein>
<sequence>MRKHLPLFVFACLVSFTFISCKKSSSSDNSGSYYMKAKVDGSAKSFNKSVAALKGNLGNGYYSLIITGLGSTDQMGLMLWSDKDDFTAGKTFTLEALGGTTYNELTFVAPLGSSAPTSQWVSTYDYGTVPETFQCTITEATSTYIKGTFSGVIYQNNSSEVASKTITEGQFYARYTIQ</sequence>
<keyword evidence="2" id="KW-1185">Reference proteome</keyword>
<dbReference type="OrthoDB" id="663614at2"/>
<organism evidence="1 2">
    <name type="scientific">Hanamia caeni</name>
    <dbReference type="NCBI Taxonomy" id="2294116"/>
    <lineage>
        <taxon>Bacteria</taxon>
        <taxon>Pseudomonadati</taxon>
        <taxon>Bacteroidota</taxon>
        <taxon>Chitinophagia</taxon>
        <taxon>Chitinophagales</taxon>
        <taxon>Chitinophagaceae</taxon>
        <taxon>Hanamia</taxon>
    </lineage>
</organism>
<dbReference type="RefSeq" id="WP_123119054.1">
    <property type="nucleotide sequence ID" value="NZ_RJJR01000001.1"/>
</dbReference>
<name>A0A3M9NSH5_9BACT</name>
<dbReference type="AlphaFoldDB" id="A0A3M9NSH5"/>
<accession>A0A3M9NSH5</accession>
<comment type="caution">
    <text evidence="1">The sequence shown here is derived from an EMBL/GenBank/DDBJ whole genome shotgun (WGS) entry which is preliminary data.</text>
</comment>
<dbReference type="PROSITE" id="PS51257">
    <property type="entry name" value="PROKAR_LIPOPROTEIN"/>
    <property type="match status" value="1"/>
</dbReference>
<evidence type="ECO:0000313" key="2">
    <source>
        <dbReference type="Proteomes" id="UP000267223"/>
    </source>
</evidence>
<proteinExistence type="predicted"/>
<evidence type="ECO:0000313" key="1">
    <source>
        <dbReference type="EMBL" id="RNI40163.1"/>
    </source>
</evidence>
<dbReference type="EMBL" id="RJJR01000001">
    <property type="protein sequence ID" value="RNI40163.1"/>
    <property type="molecule type" value="Genomic_DNA"/>
</dbReference>
<dbReference type="Proteomes" id="UP000267223">
    <property type="component" value="Unassembled WGS sequence"/>
</dbReference>